<dbReference type="PANTHER" id="PTHR43434:SF1">
    <property type="entry name" value="PHOSPHOGLYCOLATE PHOSPHATASE"/>
    <property type="match status" value="1"/>
</dbReference>
<evidence type="ECO:0000256" key="3">
    <source>
        <dbReference type="ARBA" id="ARBA00006171"/>
    </source>
</evidence>
<dbReference type="STRING" id="351605.Gura_3122"/>
<dbReference type="PANTHER" id="PTHR43434">
    <property type="entry name" value="PHOSPHOGLYCOLATE PHOSPHATASE"/>
    <property type="match status" value="1"/>
</dbReference>
<dbReference type="AlphaFoldDB" id="A5G665"/>
<dbReference type="InterPro" id="IPR006549">
    <property type="entry name" value="HAD-SF_hydro_IIIA"/>
</dbReference>
<dbReference type="NCBIfam" id="TIGR01662">
    <property type="entry name" value="HAD-SF-IIIA"/>
    <property type="match status" value="1"/>
</dbReference>
<comment type="similarity">
    <text evidence="3">Belongs to the HAD-like hydrolase superfamily. CbbY/CbbZ/Gph/YieH family.</text>
</comment>
<dbReference type="SFLD" id="SFLDS00003">
    <property type="entry name" value="Haloacid_Dehalogenase"/>
    <property type="match status" value="1"/>
</dbReference>
<dbReference type="InterPro" id="IPR023214">
    <property type="entry name" value="HAD_sf"/>
</dbReference>
<dbReference type="PRINTS" id="PR00413">
    <property type="entry name" value="HADHALOGNASE"/>
</dbReference>
<dbReference type="FunFam" id="3.40.50.1000:FF:000022">
    <property type="entry name" value="Phosphoglycolate phosphatase"/>
    <property type="match status" value="1"/>
</dbReference>
<dbReference type="GO" id="GO:0008967">
    <property type="term" value="F:phosphoglycolate phosphatase activity"/>
    <property type="evidence" value="ECO:0007669"/>
    <property type="project" value="UniProtKB-EC"/>
</dbReference>
<dbReference type="GO" id="GO:0005829">
    <property type="term" value="C:cytosol"/>
    <property type="evidence" value="ECO:0007669"/>
    <property type="project" value="TreeGrafter"/>
</dbReference>
<evidence type="ECO:0000256" key="1">
    <source>
        <dbReference type="ARBA" id="ARBA00000830"/>
    </source>
</evidence>
<evidence type="ECO:0000313" key="5">
    <source>
        <dbReference type="EMBL" id="ABQ27283.1"/>
    </source>
</evidence>
<dbReference type="Gene3D" id="1.10.150.240">
    <property type="entry name" value="Putative phosphatase, domain 2"/>
    <property type="match status" value="1"/>
</dbReference>
<dbReference type="HOGENOM" id="CLU_045011_19_1_7"/>
<keyword evidence="6" id="KW-1185">Reference proteome</keyword>
<comment type="catalytic activity">
    <reaction evidence="1">
        <text>2-phosphoglycolate + H2O = glycolate + phosphate</text>
        <dbReference type="Rhea" id="RHEA:14369"/>
        <dbReference type="ChEBI" id="CHEBI:15377"/>
        <dbReference type="ChEBI" id="CHEBI:29805"/>
        <dbReference type="ChEBI" id="CHEBI:43474"/>
        <dbReference type="ChEBI" id="CHEBI:58033"/>
        <dbReference type="EC" id="3.1.3.18"/>
    </reaction>
</comment>
<dbReference type="Pfam" id="PF13419">
    <property type="entry name" value="HAD_2"/>
    <property type="match status" value="1"/>
</dbReference>
<dbReference type="InterPro" id="IPR023198">
    <property type="entry name" value="PGP-like_dom2"/>
</dbReference>
<dbReference type="OrthoDB" id="9792518at2"/>
<dbReference type="Gene3D" id="3.40.50.1000">
    <property type="entry name" value="HAD superfamily/HAD-like"/>
    <property type="match status" value="1"/>
</dbReference>
<sequence length="214" mass="22894">MQTIKLIIFDLDGTLSDSLADLTDATNQVRRHFNMADLTAEHVRKLVGEGARKLLERALPGASEDEIEEGLRIFLAYNNTHIADKTRLYPGVKEALDELKKRGKLLAVISNKNVALCQKLLAVLGVDGYFAAVLGADSLPFRKPSPAPVLKLLADFSISADEALMVGDSINDIAAGKGAGVTTVGCSYGYGDEGDIIGADYRINALPGLLELPI</sequence>
<dbReference type="NCBIfam" id="TIGR01549">
    <property type="entry name" value="HAD-SF-IA-v1"/>
    <property type="match status" value="1"/>
</dbReference>
<dbReference type="InterPro" id="IPR041492">
    <property type="entry name" value="HAD_2"/>
</dbReference>
<dbReference type="Proteomes" id="UP000006695">
    <property type="component" value="Chromosome"/>
</dbReference>
<organism evidence="5 6">
    <name type="scientific">Geotalea uraniireducens (strain Rf4)</name>
    <name type="common">Geobacter uraniireducens</name>
    <dbReference type="NCBI Taxonomy" id="351605"/>
    <lineage>
        <taxon>Bacteria</taxon>
        <taxon>Pseudomonadati</taxon>
        <taxon>Thermodesulfobacteriota</taxon>
        <taxon>Desulfuromonadia</taxon>
        <taxon>Geobacterales</taxon>
        <taxon>Geobacteraceae</taxon>
        <taxon>Geotalea</taxon>
    </lineage>
</organism>
<dbReference type="SFLD" id="SFLDG01135">
    <property type="entry name" value="C1.5.6:_HAD__Beta-PGM__Phospha"/>
    <property type="match status" value="1"/>
</dbReference>
<dbReference type="InterPro" id="IPR036412">
    <property type="entry name" value="HAD-like_sf"/>
</dbReference>
<dbReference type="EMBL" id="CP000698">
    <property type="protein sequence ID" value="ABQ27283.1"/>
    <property type="molecule type" value="Genomic_DNA"/>
</dbReference>
<dbReference type="SFLD" id="SFLDG01129">
    <property type="entry name" value="C1.5:_HAD__Beta-PGM__Phosphata"/>
    <property type="match status" value="1"/>
</dbReference>
<dbReference type="GO" id="GO:0006281">
    <property type="term" value="P:DNA repair"/>
    <property type="evidence" value="ECO:0007669"/>
    <property type="project" value="TreeGrafter"/>
</dbReference>
<dbReference type="RefSeq" id="WP_011939949.1">
    <property type="nucleotide sequence ID" value="NC_009483.1"/>
</dbReference>
<dbReference type="SUPFAM" id="SSF56784">
    <property type="entry name" value="HAD-like"/>
    <property type="match status" value="1"/>
</dbReference>
<gene>
    <name evidence="5" type="ordered locus">Gura_3122</name>
</gene>
<evidence type="ECO:0000256" key="2">
    <source>
        <dbReference type="ARBA" id="ARBA00004818"/>
    </source>
</evidence>
<dbReference type="NCBIfam" id="TIGR01509">
    <property type="entry name" value="HAD-SF-IA-v3"/>
    <property type="match status" value="1"/>
</dbReference>
<evidence type="ECO:0000256" key="4">
    <source>
        <dbReference type="ARBA" id="ARBA00013078"/>
    </source>
</evidence>
<dbReference type="KEGG" id="gur:Gura_3122"/>
<accession>A5G665</accession>
<name>A5G665_GEOUR</name>
<dbReference type="InterPro" id="IPR050155">
    <property type="entry name" value="HAD-like_hydrolase_sf"/>
</dbReference>
<dbReference type="InterPro" id="IPR006439">
    <property type="entry name" value="HAD-SF_hydro_IA"/>
</dbReference>
<dbReference type="EC" id="3.1.3.18" evidence="4"/>
<reference evidence="5 6" key="1">
    <citation type="submission" date="2007-05" db="EMBL/GenBank/DDBJ databases">
        <title>Complete sequence of Geobacter uraniireducens Rf4.</title>
        <authorList>
            <consortium name="US DOE Joint Genome Institute"/>
            <person name="Copeland A."/>
            <person name="Lucas S."/>
            <person name="Lapidus A."/>
            <person name="Barry K."/>
            <person name="Detter J.C."/>
            <person name="Glavina del Rio T."/>
            <person name="Hammon N."/>
            <person name="Israni S."/>
            <person name="Dalin E."/>
            <person name="Tice H."/>
            <person name="Pitluck S."/>
            <person name="Chertkov O."/>
            <person name="Brettin T."/>
            <person name="Bruce D."/>
            <person name="Han C."/>
            <person name="Schmutz J."/>
            <person name="Larimer F."/>
            <person name="Land M."/>
            <person name="Hauser L."/>
            <person name="Kyrpides N."/>
            <person name="Mikhailova N."/>
            <person name="Shelobolina E."/>
            <person name="Aklujkar M."/>
            <person name="Lovley D."/>
            <person name="Richardson P."/>
        </authorList>
    </citation>
    <scope>NUCLEOTIDE SEQUENCE [LARGE SCALE GENOMIC DNA]</scope>
    <source>
        <strain evidence="5 6">Rf4</strain>
    </source>
</reference>
<evidence type="ECO:0000313" key="6">
    <source>
        <dbReference type="Proteomes" id="UP000006695"/>
    </source>
</evidence>
<protein>
    <recommendedName>
        <fullName evidence="4">phosphoglycolate phosphatase</fullName>
        <ecNumber evidence="4">3.1.3.18</ecNumber>
    </recommendedName>
</protein>
<proteinExistence type="inferred from homology"/>
<comment type="pathway">
    <text evidence="2">Organic acid metabolism; glycolate biosynthesis; glycolate from 2-phosphoglycolate: step 1/1.</text>
</comment>